<sequence>MSTRSVRVAGHFGEFLQGRLGPFGPVVLVTMPCPAFAVRGRVQPAAGLHVHGQGQRLATPERARRLLSAIGRAPSGRYTLAATMPLGGGAGASTAALVALARLSGWTGTPEDLARACIACEGASDPLMFPSPEQLIWASRIGSAMDRTGPLPAFDVVGGFFGPMQRTDPRDTRFADISDLLPLWKGAVLDGRADALARISSESARRTLSLRGPQDDPTQDLSLELGALGHAIAHTGAARALLFAPRTVPKDWRTRLRAAGFRRPVRFRVGG</sequence>
<gene>
    <name evidence="1" type="ORF">OEW28_03885</name>
</gene>
<accession>A0ABT2Z9D5</accession>
<name>A0ABT2Z9D5_9RHOB</name>
<proteinExistence type="predicted"/>
<protein>
    <submittedName>
        <fullName evidence="1">Propanediol utilization protein</fullName>
    </submittedName>
</protein>
<evidence type="ECO:0000313" key="1">
    <source>
        <dbReference type="EMBL" id="MCV2867758.1"/>
    </source>
</evidence>
<dbReference type="Proteomes" id="UP001652542">
    <property type="component" value="Unassembled WGS sequence"/>
</dbReference>
<keyword evidence="2" id="KW-1185">Reference proteome</keyword>
<comment type="caution">
    <text evidence="1">The sequence shown here is derived from an EMBL/GenBank/DDBJ whole genome shotgun (WGS) entry which is preliminary data.</text>
</comment>
<dbReference type="EMBL" id="JAOWKY010000001">
    <property type="protein sequence ID" value="MCV2867758.1"/>
    <property type="molecule type" value="Genomic_DNA"/>
</dbReference>
<evidence type="ECO:0000313" key="2">
    <source>
        <dbReference type="Proteomes" id="UP001652542"/>
    </source>
</evidence>
<reference evidence="1 2" key="1">
    <citation type="submission" date="2022-10" db="EMBL/GenBank/DDBJ databases">
        <title>Defluviimonas sp. nov., isolated from ocean surface water.</title>
        <authorList>
            <person name="He W."/>
            <person name="Wang L."/>
            <person name="Zhang D.-F."/>
        </authorList>
    </citation>
    <scope>NUCLEOTIDE SEQUENCE [LARGE SCALE GENOMIC DNA]</scope>
    <source>
        <strain evidence="1 2">WL0002</strain>
    </source>
</reference>
<organism evidence="1 2">
    <name type="scientific">Albidovulum marisflavi</name>
    <dbReference type="NCBI Taxonomy" id="2984159"/>
    <lineage>
        <taxon>Bacteria</taxon>
        <taxon>Pseudomonadati</taxon>
        <taxon>Pseudomonadota</taxon>
        <taxon>Alphaproteobacteria</taxon>
        <taxon>Rhodobacterales</taxon>
        <taxon>Paracoccaceae</taxon>
        <taxon>Albidovulum</taxon>
    </lineage>
</organism>
<dbReference type="RefSeq" id="WP_263733396.1">
    <property type="nucleotide sequence ID" value="NZ_JAOWKY010000001.1"/>
</dbReference>